<sequence length="149" mass="16469">MTSASRSPRGVVPLLPTGPLEDGKDTRAVPEVEPRGSEPLGPRPTRGQQSSYATGVQAIRHRQRVAPVFAKPTASKFSLSPTPFPPPPGCEARLSKREDRRIRKDFLRQTEEETTPKTATILMLDRRLDYNIAVENFATNVHAGQLLQT</sequence>
<evidence type="ECO:0000313" key="3">
    <source>
        <dbReference type="Proteomes" id="UP001558652"/>
    </source>
</evidence>
<comment type="caution">
    <text evidence="2">The sequence shown here is derived from an EMBL/GenBank/DDBJ whole genome shotgun (WGS) entry which is preliminary data.</text>
</comment>
<dbReference type="Proteomes" id="UP001558652">
    <property type="component" value="Unassembled WGS sequence"/>
</dbReference>
<dbReference type="AlphaFoldDB" id="A0ABD0XVC2"/>
<accession>A0ABD0XVC2</accession>
<feature type="region of interest" description="Disordered" evidence="1">
    <location>
        <begin position="1"/>
        <end position="57"/>
    </location>
</feature>
<evidence type="ECO:0000256" key="1">
    <source>
        <dbReference type="SAM" id="MobiDB-lite"/>
    </source>
</evidence>
<keyword evidence="3" id="KW-1185">Reference proteome</keyword>
<feature type="compositionally biased region" description="Basic and acidic residues" evidence="1">
    <location>
        <begin position="21"/>
        <end position="36"/>
    </location>
</feature>
<protein>
    <submittedName>
        <fullName evidence="2">Uncharacterized protein</fullName>
    </submittedName>
</protein>
<dbReference type="EMBL" id="JBFDAA010000020">
    <property type="protein sequence ID" value="KAL1115118.1"/>
    <property type="molecule type" value="Genomic_DNA"/>
</dbReference>
<feature type="region of interest" description="Disordered" evidence="1">
    <location>
        <begin position="75"/>
        <end position="98"/>
    </location>
</feature>
<organism evidence="2 3">
    <name type="scientific">Ranatra chinensis</name>
    <dbReference type="NCBI Taxonomy" id="642074"/>
    <lineage>
        <taxon>Eukaryota</taxon>
        <taxon>Metazoa</taxon>
        <taxon>Ecdysozoa</taxon>
        <taxon>Arthropoda</taxon>
        <taxon>Hexapoda</taxon>
        <taxon>Insecta</taxon>
        <taxon>Pterygota</taxon>
        <taxon>Neoptera</taxon>
        <taxon>Paraneoptera</taxon>
        <taxon>Hemiptera</taxon>
        <taxon>Heteroptera</taxon>
        <taxon>Panheteroptera</taxon>
        <taxon>Nepomorpha</taxon>
        <taxon>Nepidae</taxon>
        <taxon>Ranatrinae</taxon>
        <taxon>Ranatra</taxon>
    </lineage>
</organism>
<proteinExistence type="predicted"/>
<gene>
    <name evidence="2" type="ORF">AAG570_007149</name>
</gene>
<evidence type="ECO:0000313" key="2">
    <source>
        <dbReference type="EMBL" id="KAL1115118.1"/>
    </source>
</evidence>
<reference evidence="2 3" key="1">
    <citation type="submission" date="2024-07" db="EMBL/GenBank/DDBJ databases">
        <title>Chromosome-level genome assembly of the water stick insect Ranatra chinensis (Heteroptera: Nepidae).</title>
        <authorList>
            <person name="Liu X."/>
        </authorList>
    </citation>
    <scope>NUCLEOTIDE SEQUENCE [LARGE SCALE GENOMIC DNA]</scope>
    <source>
        <strain evidence="2">Cailab_2021Rc</strain>
        <tissue evidence="2">Muscle</tissue>
    </source>
</reference>
<name>A0ABD0XVC2_9HEMI</name>